<evidence type="ECO:0000313" key="4">
    <source>
        <dbReference type="EMBL" id="GII36247.1"/>
    </source>
</evidence>
<organism evidence="4 5">
    <name type="scientific">Planotetraspora phitsanulokensis</name>
    <dbReference type="NCBI Taxonomy" id="575192"/>
    <lineage>
        <taxon>Bacteria</taxon>
        <taxon>Bacillati</taxon>
        <taxon>Actinomycetota</taxon>
        <taxon>Actinomycetes</taxon>
        <taxon>Streptosporangiales</taxon>
        <taxon>Streptosporangiaceae</taxon>
        <taxon>Planotetraspora</taxon>
    </lineage>
</organism>
<keyword evidence="2" id="KW-0472">Membrane</keyword>
<dbReference type="PANTHER" id="PTHR48081">
    <property type="entry name" value="AB HYDROLASE SUPERFAMILY PROTEIN C4A8.06C"/>
    <property type="match status" value="1"/>
</dbReference>
<dbReference type="RefSeq" id="WP_204071977.1">
    <property type="nucleotide sequence ID" value="NZ_BAABHI010000012.1"/>
</dbReference>
<reference evidence="4 5" key="1">
    <citation type="submission" date="2021-01" db="EMBL/GenBank/DDBJ databases">
        <title>Whole genome shotgun sequence of Planotetraspora phitsanulokensis NBRC 104273.</title>
        <authorList>
            <person name="Komaki H."/>
            <person name="Tamura T."/>
        </authorList>
    </citation>
    <scope>NUCLEOTIDE SEQUENCE [LARGE SCALE GENOMIC DNA]</scope>
    <source>
        <strain evidence="4 5">NBRC 104273</strain>
    </source>
</reference>
<dbReference type="EMBL" id="BOOP01000004">
    <property type="protein sequence ID" value="GII36247.1"/>
    <property type="molecule type" value="Genomic_DNA"/>
</dbReference>
<comment type="caution">
    <text evidence="4">The sequence shown here is derived from an EMBL/GenBank/DDBJ whole genome shotgun (WGS) entry which is preliminary data.</text>
</comment>
<accession>A0A8J3XCK8</accession>
<proteinExistence type="predicted"/>
<gene>
    <name evidence="4" type="primary">lipO</name>
    <name evidence="4" type="ORF">Pph01_12500</name>
</gene>
<evidence type="ECO:0000256" key="1">
    <source>
        <dbReference type="ARBA" id="ARBA00022801"/>
    </source>
</evidence>
<dbReference type="PANTHER" id="PTHR48081:SF33">
    <property type="entry name" value="KYNURENINE FORMAMIDASE"/>
    <property type="match status" value="1"/>
</dbReference>
<keyword evidence="2" id="KW-1133">Transmembrane helix</keyword>
<feature type="domain" description="BD-FAE-like" evidence="3">
    <location>
        <begin position="152"/>
        <end position="280"/>
    </location>
</feature>
<dbReference type="InterPro" id="IPR029058">
    <property type="entry name" value="AB_hydrolase_fold"/>
</dbReference>
<keyword evidence="5" id="KW-1185">Reference proteome</keyword>
<name>A0A8J3XCK8_9ACTN</name>
<dbReference type="GO" id="GO:0016787">
    <property type="term" value="F:hydrolase activity"/>
    <property type="evidence" value="ECO:0007669"/>
    <property type="project" value="UniProtKB-KW"/>
</dbReference>
<dbReference type="InterPro" id="IPR049492">
    <property type="entry name" value="BD-FAE-like_dom"/>
</dbReference>
<dbReference type="Gene3D" id="3.40.50.1820">
    <property type="entry name" value="alpha/beta hydrolase"/>
    <property type="match status" value="1"/>
</dbReference>
<keyword evidence="2" id="KW-0812">Transmembrane</keyword>
<feature type="transmembrane region" description="Helical" evidence="2">
    <location>
        <begin position="69"/>
        <end position="89"/>
    </location>
</feature>
<feature type="transmembrane region" description="Helical" evidence="2">
    <location>
        <begin position="34"/>
        <end position="54"/>
    </location>
</feature>
<dbReference type="Proteomes" id="UP000622547">
    <property type="component" value="Unassembled WGS sequence"/>
</dbReference>
<evidence type="ECO:0000313" key="5">
    <source>
        <dbReference type="Proteomes" id="UP000622547"/>
    </source>
</evidence>
<protein>
    <submittedName>
        <fullName evidence="4">Esterase</fullName>
    </submittedName>
</protein>
<dbReference type="Pfam" id="PF20434">
    <property type="entry name" value="BD-FAE"/>
    <property type="match status" value="1"/>
</dbReference>
<dbReference type="InterPro" id="IPR050300">
    <property type="entry name" value="GDXG_lipolytic_enzyme"/>
</dbReference>
<evidence type="ECO:0000256" key="2">
    <source>
        <dbReference type="SAM" id="Phobius"/>
    </source>
</evidence>
<dbReference type="SUPFAM" id="SSF53474">
    <property type="entry name" value="alpha/beta-Hydrolases"/>
    <property type="match status" value="1"/>
</dbReference>
<evidence type="ECO:0000259" key="3">
    <source>
        <dbReference type="Pfam" id="PF20434"/>
    </source>
</evidence>
<feature type="transmembrane region" description="Helical" evidence="2">
    <location>
        <begin position="6"/>
        <end position="22"/>
    </location>
</feature>
<keyword evidence="1" id="KW-0378">Hydrolase</keyword>
<dbReference type="AlphaFoldDB" id="A0A8J3XCK8"/>
<sequence length="376" mass="40818">MTPPIGYLIAIALTAICLVVALRPVNRPWSLAYLSFRIGIVINELPFVVLYWILASTALALGQGSIDALGAWPAVVVAGGLAVVVRLGLRAGTAVDHALTEGLGSGWRAADVDRHRRLPLLRILFLPVAFRPRDVERQANISYGDAGRRNLLDVYRHRSHPSGGPVLIHLHGGGFYSGRKNSQSLPLIHRLARRGWVCISANYRLRPSAHFPDHLVDLKKVIAWAREHAHEYGADPSAIFVSGSSAGGHLASIAALTPNDPAFQPGFEDADTSVTAVVSLNGWYGNYYDQGPESSPVDYIRQDAPPFFIAHGDRDSIAPVEGARLFAGKLRSTSSSPVVYAELPGAQHAFDLFHSPRFERVVDGVEAFAAWVLSHR</sequence>